<proteinExistence type="predicted"/>
<protein>
    <submittedName>
        <fullName evidence="2">Uncharacterized protein</fullName>
    </submittedName>
</protein>
<sequence>MFKYFGIGLVVTAVASLIGYLTNNWELSLIIIAIAGLGPLFMAGFMTGAFVSGDRNRANYHTESQKDRIAKNQSMKKLLLLGAPNLAFLIILVILAL</sequence>
<dbReference type="OrthoDB" id="1927595at2"/>
<keyword evidence="1" id="KW-1133">Transmembrane helix</keyword>
<reference evidence="2 3" key="1">
    <citation type="submission" date="2016-10" db="EMBL/GenBank/DDBJ databases">
        <authorList>
            <person name="de Groot N.N."/>
        </authorList>
    </citation>
    <scope>NUCLEOTIDE SEQUENCE [LARGE SCALE GENOMIC DNA]</scope>
    <source>
        <strain evidence="2 3">CGMCC 1.3442</strain>
    </source>
</reference>
<organism evidence="2 3">
    <name type="scientific">Tenuibacillus multivorans</name>
    <dbReference type="NCBI Taxonomy" id="237069"/>
    <lineage>
        <taxon>Bacteria</taxon>
        <taxon>Bacillati</taxon>
        <taxon>Bacillota</taxon>
        <taxon>Bacilli</taxon>
        <taxon>Bacillales</taxon>
        <taxon>Bacillaceae</taxon>
        <taxon>Tenuibacillus</taxon>
    </lineage>
</organism>
<dbReference type="Proteomes" id="UP000199334">
    <property type="component" value="Unassembled WGS sequence"/>
</dbReference>
<dbReference type="STRING" id="237069.SAMN05216498_0721"/>
<dbReference type="EMBL" id="FNIG01000001">
    <property type="protein sequence ID" value="SDM83077.1"/>
    <property type="molecule type" value="Genomic_DNA"/>
</dbReference>
<feature type="transmembrane region" description="Helical" evidence="1">
    <location>
        <begin position="5"/>
        <end position="21"/>
    </location>
</feature>
<accession>A0A1G9WFJ0</accession>
<evidence type="ECO:0000313" key="3">
    <source>
        <dbReference type="Proteomes" id="UP000199334"/>
    </source>
</evidence>
<evidence type="ECO:0000313" key="2">
    <source>
        <dbReference type="EMBL" id="SDM83077.1"/>
    </source>
</evidence>
<dbReference type="Pfam" id="PF17247">
    <property type="entry name" value="DUF5316"/>
    <property type="match status" value="1"/>
</dbReference>
<keyword evidence="1" id="KW-0812">Transmembrane</keyword>
<keyword evidence="3" id="KW-1185">Reference proteome</keyword>
<dbReference type="RefSeq" id="WP_093855234.1">
    <property type="nucleotide sequence ID" value="NZ_BJVZ01000003.1"/>
</dbReference>
<name>A0A1G9WFJ0_9BACI</name>
<feature type="transmembrane region" description="Helical" evidence="1">
    <location>
        <begin position="78"/>
        <end position="96"/>
    </location>
</feature>
<dbReference type="InterPro" id="IPR035167">
    <property type="entry name" value="DUF5316"/>
</dbReference>
<feature type="transmembrane region" description="Helical" evidence="1">
    <location>
        <begin position="27"/>
        <end position="51"/>
    </location>
</feature>
<gene>
    <name evidence="2" type="ORF">SAMN05216498_0721</name>
</gene>
<dbReference type="AlphaFoldDB" id="A0A1G9WFJ0"/>
<evidence type="ECO:0000256" key="1">
    <source>
        <dbReference type="SAM" id="Phobius"/>
    </source>
</evidence>
<keyword evidence="1" id="KW-0472">Membrane</keyword>